<feature type="region of interest" description="Disordered" evidence="4">
    <location>
        <begin position="1"/>
        <end position="20"/>
    </location>
</feature>
<dbReference type="GO" id="GO:0007099">
    <property type="term" value="P:centriole replication"/>
    <property type="evidence" value="ECO:0007669"/>
    <property type="project" value="TreeGrafter"/>
</dbReference>
<keyword evidence="2" id="KW-0963">Cytoplasm</keyword>
<feature type="compositionally biased region" description="Basic and acidic residues" evidence="4">
    <location>
        <begin position="538"/>
        <end position="550"/>
    </location>
</feature>
<feature type="coiled-coil region" evidence="3">
    <location>
        <begin position="468"/>
        <end position="502"/>
    </location>
</feature>
<accession>A0A9P0DFX7</accession>
<dbReference type="GO" id="GO:0000242">
    <property type="term" value="C:pericentriolar material"/>
    <property type="evidence" value="ECO:0007669"/>
    <property type="project" value="TreeGrafter"/>
</dbReference>
<keyword evidence="7" id="KW-1185">Reference proteome</keyword>
<feature type="coiled-coil region" evidence="3">
    <location>
        <begin position="218"/>
        <end position="273"/>
    </location>
</feature>
<reference evidence="6" key="1">
    <citation type="submission" date="2022-01" db="EMBL/GenBank/DDBJ databases">
        <authorList>
            <person name="King R."/>
        </authorList>
    </citation>
    <scope>NUCLEOTIDE SEQUENCE</scope>
</reference>
<evidence type="ECO:0000256" key="1">
    <source>
        <dbReference type="ARBA" id="ARBA00004496"/>
    </source>
</evidence>
<dbReference type="EMBL" id="OU892283">
    <property type="protein sequence ID" value="CAH1134010.1"/>
    <property type="molecule type" value="Genomic_DNA"/>
</dbReference>
<keyword evidence="3" id="KW-0175">Coiled coil</keyword>
<evidence type="ECO:0000256" key="3">
    <source>
        <dbReference type="SAM" id="Coils"/>
    </source>
</evidence>
<dbReference type="GO" id="GO:0043015">
    <property type="term" value="F:gamma-tubulin binding"/>
    <property type="evidence" value="ECO:0007669"/>
    <property type="project" value="TreeGrafter"/>
</dbReference>
<dbReference type="Proteomes" id="UP001152799">
    <property type="component" value="Chromosome 7"/>
</dbReference>
<dbReference type="AlphaFoldDB" id="A0A9P0DFX7"/>
<evidence type="ECO:0000313" key="7">
    <source>
        <dbReference type="Proteomes" id="UP001152799"/>
    </source>
</evidence>
<dbReference type="GO" id="GO:0000132">
    <property type="term" value="P:establishment of mitotic spindle orientation"/>
    <property type="evidence" value="ECO:0007669"/>
    <property type="project" value="TreeGrafter"/>
</dbReference>
<dbReference type="PANTHER" id="PTHR46930:SF1">
    <property type="entry name" value="CDK5 REGULATORY SUBUNIT-ASSOCIATED PROTEIN 2"/>
    <property type="match status" value="1"/>
</dbReference>
<dbReference type="GO" id="GO:0035371">
    <property type="term" value="C:microtubule plus-end"/>
    <property type="evidence" value="ECO:0007669"/>
    <property type="project" value="TreeGrafter"/>
</dbReference>
<dbReference type="GO" id="GO:0097431">
    <property type="term" value="C:mitotic spindle pole"/>
    <property type="evidence" value="ECO:0007669"/>
    <property type="project" value="TreeGrafter"/>
</dbReference>
<feature type="non-terminal residue" evidence="6">
    <location>
        <position position="572"/>
    </location>
</feature>
<name>A0A9P0DFX7_9CUCU</name>
<evidence type="ECO:0000259" key="5">
    <source>
        <dbReference type="Pfam" id="PF07989"/>
    </source>
</evidence>
<evidence type="ECO:0000256" key="4">
    <source>
        <dbReference type="SAM" id="MobiDB-lite"/>
    </source>
</evidence>
<evidence type="ECO:0000313" key="6">
    <source>
        <dbReference type="EMBL" id="CAH1134010.1"/>
    </source>
</evidence>
<proteinExistence type="predicted"/>
<dbReference type="Pfam" id="PF07989">
    <property type="entry name" value="Cnn_1N"/>
    <property type="match status" value="1"/>
</dbReference>
<dbReference type="GO" id="GO:0090266">
    <property type="term" value="P:regulation of mitotic cell cycle spindle assembly checkpoint"/>
    <property type="evidence" value="ECO:0007669"/>
    <property type="project" value="TreeGrafter"/>
</dbReference>
<dbReference type="InterPro" id="IPR042791">
    <property type="entry name" value="CDK5RAP2"/>
</dbReference>
<comment type="subcellular location">
    <subcellularLocation>
        <location evidence="1">Cytoplasm</location>
    </subcellularLocation>
</comment>
<dbReference type="GO" id="GO:0046600">
    <property type="term" value="P:negative regulation of centriole replication"/>
    <property type="evidence" value="ECO:0007669"/>
    <property type="project" value="TreeGrafter"/>
</dbReference>
<gene>
    <name evidence="6" type="ORF">CEUTPL_LOCUS12432</name>
</gene>
<protein>
    <recommendedName>
        <fullName evidence="5">Centrosomin N-terminal motif 1 domain-containing protein</fullName>
    </recommendedName>
</protein>
<dbReference type="PANTHER" id="PTHR46930">
    <property type="entry name" value="CDK5 REGULATORY SUBUNIT-ASSOCIATED PROTEIN 2"/>
    <property type="match status" value="1"/>
</dbReference>
<feature type="domain" description="Centrosomin N-terminal motif 1" evidence="5">
    <location>
        <begin position="60"/>
        <end position="133"/>
    </location>
</feature>
<dbReference type="GO" id="GO:0007059">
    <property type="term" value="P:chromosome segregation"/>
    <property type="evidence" value="ECO:0007669"/>
    <property type="project" value="TreeGrafter"/>
</dbReference>
<organism evidence="6 7">
    <name type="scientific">Ceutorhynchus assimilis</name>
    <name type="common">cabbage seed weevil</name>
    <dbReference type="NCBI Taxonomy" id="467358"/>
    <lineage>
        <taxon>Eukaryota</taxon>
        <taxon>Metazoa</taxon>
        <taxon>Ecdysozoa</taxon>
        <taxon>Arthropoda</taxon>
        <taxon>Hexapoda</taxon>
        <taxon>Insecta</taxon>
        <taxon>Pterygota</taxon>
        <taxon>Neoptera</taxon>
        <taxon>Endopterygota</taxon>
        <taxon>Coleoptera</taxon>
        <taxon>Polyphaga</taxon>
        <taxon>Cucujiformia</taxon>
        <taxon>Curculionidae</taxon>
        <taxon>Ceutorhynchinae</taxon>
        <taxon>Ceutorhynchus</taxon>
    </lineage>
</organism>
<dbReference type="OrthoDB" id="10255000at2759"/>
<feature type="region of interest" description="Disordered" evidence="4">
    <location>
        <begin position="524"/>
        <end position="550"/>
    </location>
</feature>
<sequence>MFSNLFGESPERGKSPRTNCLVRSPSSPFCTGPSQLQEITMDQDLTFSNTLGVRSPTGRTVKEVEQQLSNFKKENFDLKLRIYFLEEKMGVNYALDKDNVFRKNTELQVQVANLQRELKEKYDLLCQAVKALEMEEDEHRKYSANKEEEMAQVHEEMDELKMQLQDMRLMYTESTKSGCSSSRQSENVQFFASNQRCLDDELNTENQQQLASFIYDTSETLRQQIEDLQKDCDSKDQAIDSLTRQLSSANERLIDFAQQVKDYEEKLSEQHQRNTQLLTTMQSVNQKLTMTKLEFERERNEFMSEKKALDHTNAVLQMRVSALDDEKRQHKQLIRELQLKLDATAFDAKKKHSIAVSSDSNGPSNTLHTDAPLISVSRAATATGAAQANLHDAQVEQLTLQRSPSKSQVPLTPDAKHLVTFEKLLLSERCRDADMLRTEFSILKSDFHDQTKKIIKLKSEQLKACEIIKSMIKYRNQANDEIAQLKKAKEALEREMESVVGRPQRETANNGPVHARVSELNITAVGTPPTAPSCEKSNMADDEKVQRQDGDAEALVEQYKQFTVELEAKNEV</sequence>
<feature type="coiled-coil region" evidence="3">
    <location>
        <begin position="61"/>
        <end position="170"/>
    </location>
</feature>
<dbReference type="GO" id="GO:0001578">
    <property type="term" value="P:microtubule bundle formation"/>
    <property type="evidence" value="ECO:0007669"/>
    <property type="project" value="TreeGrafter"/>
</dbReference>
<dbReference type="GO" id="GO:0005737">
    <property type="term" value="C:cytoplasm"/>
    <property type="evidence" value="ECO:0007669"/>
    <property type="project" value="UniProtKB-SubCell"/>
</dbReference>
<evidence type="ECO:0000256" key="2">
    <source>
        <dbReference type="ARBA" id="ARBA00022490"/>
    </source>
</evidence>
<dbReference type="GO" id="GO:0008017">
    <property type="term" value="F:microtubule binding"/>
    <property type="evidence" value="ECO:0007669"/>
    <property type="project" value="TreeGrafter"/>
</dbReference>
<dbReference type="InterPro" id="IPR012943">
    <property type="entry name" value="Cnn_1N"/>
</dbReference>